<evidence type="ECO:0000313" key="12">
    <source>
        <dbReference type="EMBL" id="EKX52564.1"/>
    </source>
</evidence>
<evidence type="ECO:0000256" key="7">
    <source>
        <dbReference type="ARBA" id="ARBA00023187"/>
    </source>
</evidence>
<dbReference type="Proteomes" id="UP000011087">
    <property type="component" value="Unassembled WGS sequence"/>
</dbReference>
<evidence type="ECO:0000256" key="4">
    <source>
        <dbReference type="ARBA" id="ARBA00022490"/>
    </source>
</evidence>
<proteinExistence type="inferred from homology"/>
<evidence type="ECO:0000313" key="13">
    <source>
        <dbReference type="EnsemblProtists" id="EKX52564"/>
    </source>
</evidence>
<dbReference type="GO" id="GO:0003723">
    <property type="term" value="F:RNA binding"/>
    <property type="evidence" value="ECO:0007669"/>
    <property type="project" value="UniProtKB-KW"/>
</dbReference>
<gene>
    <name evidence="12" type="ORF">GUITHDRAFT_48153</name>
</gene>
<dbReference type="InterPro" id="IPR047575">
    <property type="entry name" value="Sm"/>
</dbReference>
<dbReference type="GO" id="GO:0046540">
    <property type="term" value="C:U4/U6 x U5 tri-snRNP complex"/>
    <property type="evidence" value="ECO:0007669"/>
    <property type="project" value="TreeGrafter"/>
</dbReference>
<organism evidence="12">
    <name type="scientific">Guillardia theta (strain CCMP2712)</name>
    <name type="common">Cryptophyte</name>
    <dbReference type="NCBI Taxonomy" id="905079"/>
    <lineage>
        <taxon>Eukaryota</taxon>
        <taxon>Cryptophyceae</taxon>
        <taxon>Pyrenomonadales</taxon>
        <taxon>Geminigeraceae</taxon>
        <taxon>Guillardia</taxon>
    </lineage>
</organism>
<dbReference type="Gene3D" id="2.30.30.100">
    <property type="match status" value="1"/>
</dbReference>
<dbReference type="InterPro" id="IPR001163">
    <property type="entry name" value="Sm_dom_euk/arc"/>
</dbReference>
<reference evidence="13" key="3">
    <citation type="submission" date="2016-03" db="UniProtKB">
        <authorList>
            <consortium name="EnsemblProtists"/>
        </authorList>
    </citation>
    <scope>IDENTIFICATION</scope>
</reference>
<evidence type="ECO:0000256" key="5">
    <source>
        <dbReference type="ARBA" id="ARBA00022664"/>
    </source>
</evidence>
<dbReference type="RefSeq" id="XP_005839544.1">
    <property type="nucleotide sequence ID" value="XM_005839487.1"/>
</dbReference>
<dbReference type="PaxDb" id="55529-EKX52564"/>
<dbReference type="GO" id="GO:0070990">
    <property type="term" value="F:snRNP binding"/>
    <property type="evidence" value="ECO:0007669"/>
    <property type="project" value="TreeGrafter"/>
</dbReference>
<dbReference type="OMA" id="MLHNINR"/>
<comment type="subcellular location">
    <subcellularLocation>
        <location evidence="2">Cytoplasm</location>
    </subcellularLocation>
    <subcellularLocation>
        <location evidence="1">Nucleus</location>
    </subcellularLocation>
</comment>
<feature type="non-terminal residue" evidence="12">
    <location>
        <position position="75"/>
    </location>
</feature>
<dbReference type="GO" id="GO:0071004">
    <property type="term" value="C:U2-type prespliceosome"/>
    <property type="evidence" value="ECO:0007669"/>
    <property type="project" value="TreeGrafter"/>
</dbReference>
<dbReference type="STRING" id="905079.L1JW47"/>
<dbReference type="GO" id="GO:0005686">
    <property type="term" value="C:U2 snRNP"/>
    <property type="evidence" value="ECO:0007669"/>
    <property type="project" value="TreeGrafter"/>
</dbReference>
<keyword evidence="5" id="KW-0507">mRNA processing</keyword>
<dbReference type="Pfam" id="PF01423">
    <property type="entry name" value="LSM"/>
    <property type="match status" value="1"/>
</dbReference>
<feature type="non-terminal residue" evidence="12">
    <location>
        <position position="1"/>
    </location>
</feature>
<dbReference type="PANTHER" id="PTHR10701:SF0">
    <property type="entry name" value="SMALL NUCLEAR RIBONUCLEOPROTEIN-ASSOCIATED PROTEIN B"/>
    <property type="match status" value="1"/>
</dbReference>
<evidence type="ECO:0000259" key="11">
    <source>
        <dbReference type="PROSITE" id="PS52002"/>
    </source>
</evidence>
<dbReference type="KEGG" id="gtt:GUITHDRAFT_48153"/>
<dbReference type="SUPFAM" id="SSF50182">
    <property type="entry name" value="Sm-like ribonucleoproteins"/>
    <property type="match status" value="1"/>
</dbReference>
<keyword evidence="6" id="KW-0694">RNA-binding</keyword>
<dbReference type="PROSITE" id="PS52002">
    <property type="entry name" value="SM"/>
    <property type="match status" value="1"/>
</dbReference>
<evidence type="ECO:0000256" key="9">
    <source>
        <dbReference type="ARBA" id="ARBA00023274"/>
    </source>
</evidence>
<keyword evidence="14" id="KW-1185">Reference proteome</keyword>
<evidence type="ECO:0000256" key="1">
    <source>
        <dbReference type="ARBA" id="ARBA00004123"/>
    </source>
</evidence>
<reference evidence="14" key="2">
    <citation type="submission" date="2012-11" db="EMBL/GenBank/DDBJ databases">
        <authorList>
            <person name="Kuo A."/>
            <person name="Curtis B.A."/>
            <person name="Tanifuji G."/>
            <person name="Burki F."/>
            <person name="Gruber A."/>
            <person name="Irimia M."/>
            <person name="Maruyama S."/>
            <person name="Arias M.C."/>
            <person name="Ball S.G."/>
            <person name="Gile G.H."/>
            <person name="Hirakawa Y."/>
            <person name="Hopkins J.F."/>
            <person name="Rensing S.A."/>
            <person name="Schmutz J."/>
            <person name="Symeonidi A."/>
            <person name="Elias M."/>
            <person name="Eveleigh R.J."/>
            <person name="Herman E.K."/>
            <person name="Klute M.J."/>
            <person name="Nakayama T."/>
            <person name="Obornik M."/>
            <person name="Reyes-Prieto A."/>
            <person name="Armbrust E.V."/>
            <person name="Aves S.J."/>
            <person name="Beiko R.G."/>
            <person name="Coutinho P."/>
            <person name="Dacks J.B."/>
            <person name="Durnford D.G."/>
            <person name="Fast N.M."/>
            <person name="Green B.R."/>
            <person name="Grisdale C."/>
            <person name="Hempe F."/>
            <person name="Henrissat B."/>
            <person name="Hoppner M.P."/>
            <person name="Ishida K.-I."/>
            <person name="Kim E."/>
            <person name="Koreny L."/>
            <person name="Kroth P.G."/>
            <person name="Liu Y."/>
            <person name="Malik S.-B."/>
            <person name="Maier U.G."/>
            <person name="McRose D."/>
            <person name="Mock T."/>
            <person name="Neilson J.A."/>
            <person name="Onodera N.T."/>
            <person name="Poole A.M."/>
            <person name="Pritham E.J."/>
            <person name="Richards T.A."/>
            <person name="Rocap G."/>
            <person name="Roy S.W."/>
            <person name="Sarai C."/>
            <person name="Schaack S."/>
            <person name="Shirato S."/>
            <person name="Slamovits C.H."/>
            <person name="Spencer D.F."/>
            <person name="Suzuki S."/>
            <person name="Worden A.Z."/>
            <person name="Zauner S."/>
            <person name="Barry K."/>
            <person name="Bell C."/>
            <person name="Bharti A.K."/>
            <person name="Crow J.A."/>
            <person name="Grimwood J."/>
            <person name="Kramer R."/>
            <person name="Lindquist E."/>
            <person name="Lucas S."/>
            <person name="Salamov A."/>
            <person name="McFadden G.I."/>
            <person name="Lane C.E."/>
            <person name="Keeling P.J."/>
            <person name="Gray M.W."/>
            <person name="Grigoriev I.V."/>
            <person name="Archibald J.M."/>
        </authorList>
    </citation>
    <scope>NUCLEOTIDE SEQUENCE</scope>
    <source>
        <strain evidence="14">CCMP2712</strain>
    </source>
</reference>
<dbReference type="EnsemblProtists" id="EKX52564">
    <property type="protein sequence ID" value="EKX52564"/>
    <property type="gene ID" value="GUITHDRAFT_48153"/>
</dbReference>
<feature type="domain" description="Sm" evidence="11">
    <location>
        <begin position="1"/>
        <end position="75"/>
    </location>
</feature>
<dbReference type="eggNOG" id="KOG3168">
    <property type="taxonomic scope" value="Eukaryota"/>
</dbReference>
<keyword evidence="4" id="KW-0963">Cytoplasm</keyword>
<protein>
    <recommendedName>
        <fullName evidence="10">Sm protein B</fullName>
    </recommendedName>
</protein>
<evidence type="ECO:0000256" key="2">
    <source>
        <dbReference type="ARBA" id="ARBA00004496"/>
    </source>
</evidence>
<dbReference type="AlphaFoldDB" id="L1JW47"/>
<evidence type="ECO:0000256" key="3">
    <source>
        <dbReference type="ARBA" id="ARBA00009123"/>
    </source>
</evidence>
<keyword evidence="9" id="KW-0687">Ribonucleoprotein</keyword>
<dbReference type="InterPro" id="IPR050914">
    <property type="entry name" value="snRNP_SmB/NAA38-like"/>
</dbReference>
<dbReference type="GO" id="GO:0005682">
    <property type="term" value="C:U5 snRNP"/>
    <property type="evidence" value="ECO:0007669"/>
    <property type="project" value="TreeGrafter"/>
</dbReference>
<keyword evidence="8" id="KW-0539">Nucleus</keyword>
<accession>L1JW47</accession>
<reference evidence="12 14" key="1">
    <citation type="journal article" date="2012" name="Nature">
        <title>Algal genomes reveal evolutionary mosaicism and the fate of nucleomorphs.</title>
        <authorList>
            <consortium name="DOE Joint Genome Institute"/>
            <person name="Curtis B.A."/>
            <person name="Tanifuji G."/>
            <person name="Burki F."/>
            <person name="Gruber A."/>
            <person name="Irimia M."/>
            <person name="Maruyama S."/>
            <person name="Arias M.C."/>
            <person name="Ball S.G."/>
            <person name="Gile G.H."/>
            <person name="Hirakawa Y."/>
            <person name="Hopkins J.F."/>
            <person name="Kuo A."/>
            <person name="Rensing S.A."/>
            <person name="Schmutz J."/>
            <person name="Symeonidi A."/>
            <person name="Elias M."/>
            <person name="Eveleigh R.J."/>
            <person name="Herman E.K."/>
            <person name="Klute M.J."/>
            <person name="Nakayama T."/>
            <person name="Obornik M."/>
            <person name="Reyes-Prieto A."/>
            <person name="Armbrust E.V."/>
            <person name="Aves S.J."/>
            <person name="Beiko R.G."/>
            <person name="Coutinho P."/>
            <person name="Dacks J.B."/>
            <person name="Durnford D.G."/>
            <person name="Fast N.M."/>
            <person name="Green B.R."/>
            <person name="Grisdale C.J."/>
            <person name="Hempel F."/>
            <person name="Henrissat B."/>
            <person name="Hoppner M.P."/>
            <person name="Ishida K."/>
            <person name="Kim E."/>
            <person name="Koreny L."/>
            <person name="Kroth P.G."/>
            <person name="Liu Y."/>
            <person name="Malik S.B."/>
            <person name="Maier U.G."/>
            <person name="McRose D."/>
            <person name="Mock T."/>
            <person name="Neilson J.A."/>
            <person name="Onodera N.T."/>
            <person name="Poole A.M."/>
            <person name="Pritham E.J."/>
            <person name="Richards T.A."/>
            <person name="Rocap G."/>
            <person name="Roy S.W."/>
            <person name="Sarai C."/>
            <person name="Schaack S."/>
            <person name="Shirato S."/>
            <person name="Slamovits C.H."/>
            <person name="Spencer D.F."/>
            <person name="Suzuki S."/>
            <person name="Worden A.Z."/>
            <person name="Zauner S."/>
            <person name="Barry K."/>
            <person name="Bell C."/>
            <person name="Bharti A.K."/>
            <person name="Crow J.A."/>
            <person name="Grimwood J."/>
            <person name="Kramer R."/>
            <person name="Lindquist E."/>
            <person name="Lucas S."/>
            <person name="Salamov A."/>
            <person name="McFadden G.I."/>
            <person name="Lane C.E."/>
            <person name="Keeling P.J."/>
            <person name="Gray M.W."/>
            <person name="Grigoriev I.V."/>
            <person name="Archibald J.M."/>
        </authorList>
    </citation>
    <scope>NUCLEOTIDE SEQUENCE</scope>
    <source>
        <strain evidence="12 14">CCMP2712</strain>
    </source>
</reference>
<dbReference type="PANTHER" id="PTHR10701">
    <property type="entry name" value="SMALL NUCLEAR RIBONUCLEOPROTEIN-ASSOCIATED PROTEIN B AND N"/>
    <property type="match status" value="1"/>
</dbReference>
<dbReference type="GO" id="GO:0005687">
    <property type="term" value="C:U4 snRNP"/>
    <property type="evidence" value="ECO:0007669"/>
    <property type="project" value="TreeGrafter"/>
</dbReference>
<sequence length="75" mass="8604">FKFFRMRVTIEDGRQLVGKFMAFDKHMNIVLGDCDEFRRLSVKGGKGEEREEKRSLGLVILRGESVVSLTVESKP</sequence>
<dbReference type="GeneID" id="17309337"/>
<dbReference type="OrthoDB" id="2020720at2759"/>
<dbReference type="EMBL" id="JH992972">
    <property type="protein sequence ID" value="EKX52564.1"/>
    <property type="molecule type" value="Genomic_DNA"/>
</dbReference>
<dbReference type="GO" id="GO:0005685">
    <property type="term" value="C:U1 snRNP"/>
    <property type="evidence" value="ECO:0007669"/>
    <property type="project" value="TreeGrafter"/>
</dbReference>
<dbReference type="GO" id="GO:0005737">
    <property type="term" value="C:cytoplasm"/>
    <property type="evidence" value="ECO:0007669"/>
    <property type="project" value="UniProtKB-SubCell"/>
</dbReference>
<keyword evidence="7" id="KW-0508">mRNA splicing</keyword>
<dbReference type="GO" id="GO:0071013">
    <property type="term" value="C:catalytic step 2 spliceosome"/>
    <property type="evidence" value="ECO:0007669"/>
    <property type="project" value="TreeGrafter"/>
</dbReference>
<evidence type="ECO:0000256" key="10">
    <source>
        <dbReference type="ARBA" id="ARBA00041355"/>
    </source>
</evidence>
<dbReference type="SMART" id="SM00651">
    <property type="entry name" value="Sm"/>
    <property type="match status" value="1"/>
</dbReference>
<evidence type="ECO:0000313" key="14">
    <source>
        <dbReference type="Proteomes" id="UP000011087"/>
    </source>
</evidence>
<dbReference type="GO" id="GO:0000398">
    <property type="term" value="P:mRNA splicing, via spliceosome"/>
    <property type="evidence" value="ECO:0007669"/>
    <property type="project" value="TreeGrafter"/>
</dbReference>
<name>L1JW47_GUITC</name>
<evidence type="ECO:0000256" key="8">
    <source>
        <dbReference type="ARBA" id="ARBA00023242"/>
    </source>
</evidence>
<evidence type="ECO:0000256" key="6">
    <source>
        <dbReference type="ARBA" id="ARBA00022884"/>
    </source>
</evidence>
<dbReference type="HOGENOM" id="CLU_076902_4_2_1"/>
<comment type="similarity">
    <text evidence="3">Belongs to the snRNP SmB/SmN family.</text>
</comment>
<dbReference type="CDD" id="cd01717">
    <property type="entry name" value="Sm_B"/>
    <property type="match status" value="1"/>
</dbReference>
<dbReference type="InterPro" id="IPR010920">
    <property type="entry name" value="LSM_dom_sf"/>
</dbReference>